<keyword evidence="2" id="KW-0460">Magnesium</keyword>
<dbReference type="GO" id="GO:0000287">
    <property type="term" value="F:magnesium ion binding"/>
    <property type="evidence" value="ECO:0007669"/>
    <property type="project" value="UniProtKB-UniRule"/>
</dbReference>
<evidence type="ECO:0000313" key="4">
    <source>
        <dbReference type="Proteomes" id="UP000727962"/>
    </source>
</evidence>
<feature type="binding site" evidence="2">
    <location>
        <begin position="205"/>
        <end position="207"/>
    </location>
    <ligand>
        <name>substrate</name>
    </ligand>
</feature>
<feature type="binding site" evidence="2">
    <location>
        <position position="84"/>
    </location>
    <ligand>
        <name>substrate</name>
    </ligand>
</feature>
<dbReference type="Gene3D" id="3.40.1180.10">
    <property type="entry name" value="Decaprenyl diphosphate synthase-like"/>
    <property type="match status" value="1"/>
</dbReference>
<dbReference type="GO" id="GO:0008834">
    <property type="term" value="F:ditrans,polycis-undecaprenyl-diphosphate synthase [(2E,6E)-farnesyl-diphosphate specific] activity"/>
    <property type="evidence" value="ECO:0007669"/>
    <property type="project" value="TreeGrafter"/>
</dbReference>
<feature type="binding site" evidence="2">
    <location>
        <begin position="80"/>
        <end position="82"/>
    </location>
    <ligand>
        <name>substrate</name>
    </ligand>
</feature>
<comment type="caution">
    <text evidence="3">The sequence shown here is derived from an EMBL/GenBank/DDBJ whole genome shotgun (WGS) entry which is preliminary data.</text>
</comment>
<comment type="function">
    <text evidence="2">Catalyzes the condensation of isopentenyl diphosphate (IPP) with allylic pyrophosphates generating different type of terpenoids.</text>
</comment>
<dbReference type="NCBIfam" id="TIGR00055">
    <property type="entry name" value="uppS"/>
    <property type="match status" value="1"/>
</dbReference>
<dbReference type="Proteomes" id="UP000727962">
    <property type="component" value="Unassembled WGS sequence"/>
</dbReference>
<dbReference type="GO" id="GO:0005829">
    <property type="term" value="C:cytosol"/>
    <property type="evidence" value="ECO:0007669"/>
    <property type="project" value="TreeGrafter"/>
</dbReference>
<feature type="binding site" evidence="2">
    <location>
        <position position="86"/>
    </location>
    <ligand>
        <name>substrate</name>
    </ligand>
</feature>
<dbReference type="InterPro" id="IPR001441">
    <property type="entry name" value="UPP_synth-like"/>
</dbReference>
<feature type="binding site" evidence="2">
    <location>
        <position position="218"/>
    </location>
    <ligand>
        <name>Mg(2+)</name>
        <dbReference type="ChEBI" id="CHEBI:18420"/>
    </ligand>
</feature>
<feature type="binding site" evidence="2">
    <location>
        <position position="48"/>
    </location>
    <ligand>
        <name>substrate</name>
    </ligand>
</feature>
<evidence type="ECO:0000256" key="2">
    <source>
        <dbReference type="HAMAP-Rule" id="MF_01139"/>
    </source>
</evidence>
<dbReference type="CDD" id="cd00475">
    <property type="entry name" value="Cis_IPPS"/>
    <property type="match status" value="1"/>
</dbReference>
<dbReference type="FunFam" id="3.40.1180.10:FF:000001">
    <property type="entry name" value="(2E,6E)-farnesyl-diphosphate-specific ditrans,polycis-undecaprenyl-diphosphate synthase"/>
    <property type="match status" value="1"/>
</dbReference>
<feature type="binding site" evidence="2">
    <location>
        <position position="199"/>
    </location>
    <ligand>
        <name>substrate</name>
    </ligand>
</feature>
<comment type="similarity">
    <text evidence="2">Belongs to the UPP synthase family.</text>
</comment>
<dbReference type="HAMAP" id="MF_01139">
    <property type="entry name" value="ISPT"/>
    <property type="match status" value="1"/>
</dbReference>
<dbReference type="PANTHER" id="PTHR10291:SF0">
    <property type="entry name" value="DEHYDRODOLICHYL DIPHOSPHATE SYNTHASE 2"/>
    <property type="match status" value="1"/>
</dbReference>
<name>A0A931LS48_FIMGI</name>
<feature type="binding site" evidence="2">
    <location>
        <position position="52"/>
    </location>
    <ligand>
        <name>substrate</name>
    </ligand>
</feature>
<dbReference type="PROSITE" id="PS01066">
    <property type="entry name" value="UPP_SYNTHASE"/>
    <property type="match status" value="1"/>
</dbReference>
<reference evidence="3" key="1">
    <citation type="submission" date="2020-07" db="EMBL/GenBank/DDBJ databases">
        <title>Huge and variable diversity of episymbiotic CPR bacteria and DPANN archaea in groundwater ecosystems.</title>
        <authorList>
            <person name="He C.Y."/>
            <person name="Keren R."/>
            <person name="Whittaker M."/>
            <person name="Farag I.F."/>
            <person name="Doudna J."/>
            <person name="Cate J.H.D."/>
            <person name="Banfield J.F."/>
        </authorList>
    </citation>
    <scope>NUCLEOTIDE SEQUENCE</scope>
    <source>
        <strain evidence="3">NC_groundwater_17_Pr7_B-0.1um_64_12</strain>
    </source>
</reference>
<evidence type="ECO:0000313" key="3">
    <source>
        <dbReference type="EMBL" id="MBI1756304.1"/>
    </source>
</evidence>
<protein>
    <recommendedName>
        <fullName evidence="2">Isoprenyl transferase</fullName>
        <ecNumber evidence="2">2.5.1.-</ecNumber>
    </recommendedName>
</protein>
<feature type="active site" evidence="2">
    <location>
        <position position="35"/>
    </location>
</feature>
<feature type="active site" description="Proton acceptor" evidence="2">
    <location>
        <position position="83"/>
    </location>
</feature>
<dbReference type="SUPFAM" id="SSF64005">
    <property type="entry name" value="Undecaprenyl diphosphate synthase"/>
    <property type="match status" value="1"/>
</dbReference>
<accession>A0A931LS48</accession>
<keyword evidence="1 2" id="KW-0808">Transferase</keyword>
<dbReference type="InterPro" id="IPR036424">
    <property type="entry name" value="UPP_synth-like_sf"/>
</dbReference>
<dbReference type="GO" id="GO:0030145">
    <property type="term" value="F:manganese ion binding"/>
    <property type="evidence" value="ECO:0007669"/>
    <property type="project" value="TreeGrafter"/>
</dbReference>
<gene>
    <name evidence="3" type="primary">uppS</name>
    <name evidence="3" type="ORF">HYR64_04260</name>
</gene>
<dbReference type="GO" id="GO:0016094">
    <property type="term" value="P:polyprenol biosynthetic process"/>
    <property type="evidence" value="ECO:0007669"/>
    <property type="project" value="TreeGrafter"/>
</dbReference>
<sequence>MRSQDKAEDNAVRRQADSAGVDLARLPAHIAIIMDGNGRWAKARGRPRLMGHREGYRNLRKVLADCSDLGIRYLTVYAFSAENWRRPPDEVEGLMKLLERAARDELRMMLQNNVRMRLAGRIDELSPALRRVLLDTVATTEGNTGIVFTLAVNYGGRAEIVDAVRDLVAAGFEPNDITEELVSAHLYNPDQPEPDLMIRTAGEVRWSNFLLWQGAYCELVVSDVPWPEFGRRQLFEAVATFQHRTRKFGAVVE</sequence>
<dbReference type="EC" id="2.5.1.-" evidence="2"/>
<dbReference type="InterPro" id="IPR018520">
    <property type="entry name" value="UPP_synth-like_CS"/>
</dbReference>
<keyword evidence="2" id="KW-0479">Metal-binding</keyword>
<comment type="cofactor">
    <cofactor evidence="2">
        <name>Mg(2+)</name>
        <dbReference type="ChEBI" id="CHEBI:18420"/>
    </cofactor>
    <text evidence="2">Binds 2 magnesium ions per subunit.</text>
</comment>
<dbReference type="PANTHER" id="PTHR10291">
    <property type="entry name" value="DEHYDRODOLICHYL DIPHOSPHATE SYNTHASE FAMILY MEMBER"/>
    <property type="match status" value="1"/>
</dbReference>
<dbReference type="AlphaFoldDB" id="A0A931LS48"/>
<comment type="subunit">
    <text evidence="2">Homodimer.</text>
</comment>
<organism evidence="3 4">
    <name type="scientific">Fimbriimonas ginsengisoli</name>
    <dbReference type="NCBI Taxonomy" id="1005039"/>
    <lineage>
        <taxon>Bacteria</taxon>
        <taxon>Bacillati</taxon>
        <taxon>Armatimonadota</taxon>
        <taxon>Fimbriimonadia</taxon>
        <taxon>Fimbriimonadales</taxon>
        <taxon>Fimbriimonadaceae</taxon>
        <taxon>Fimbriimonas</taxon>
    </lineage>
</organism>
<feature type="binding site" evidence="2">
    <location>
        <begin position="36"/>
        <end position="39"/>
    </location>
    <ligand>
        <name>substrate</name>
    </ligand>
</feature>
<feature type="binding site" evidence="2">
    <location>
        <position position="35"/>
    </location>
    <ligand>
        <name>Mg(2+)</name>
        <dbReference type="ChEBI" id="CHEBI:18420"/>
    </ligand>
</feature>
<proteinExistence type="inferred from homology"/>
<dbReference type="Pfam" id="PF01255">
    <property type="entry name" value="Prenyltransf"/>
    <property type="match status" value="1"/>
</dbReference>
<dbReference type="EMBL" id="JACOSL010000027">
    <property type="protein sequence ID" value="MBI1756304.1"/>
    <property type="molecule type" value="Genomic_DNA"/>
</dbReference>
<feature type="binding site" evidence="2">
    <location>
        <position position="40"/>
    </location>
    <ligand>
        <name>substrate</name>
    </ligand>
</feature>
<evidence type="ECO:0000256" key="1">
    <source>
        <dbReference type="ARBA" id="ARBA00022679"/>
    </source>
</evidence>